<protein>
    <submittedName>
        <fullName evidence="2">PAS domain-containing protein</fullName>
    </submittedName>
</protein>
<reference evidence="2 3" key="1">
    <citation type="submission" date="2022-10" db="EMBL/GenBank/DDBJ databases">
        <title>Marinomonas transparenta sp. nov. and Marinomonas sargassi sp. nov., isolated from marine alga (Sargassum natans (L.) Gaillon).</title>
        <authorList>
            <person name="Wang Y."/>
        </authorList>
    </citation>
    <scope>NUCLEOTIDE SEQUENCE [LARGE SCALE GENOMIC DNA]</scope>
    <source>
        <strain evidence="2 3">C2222</strain>
    </source>
</reference>
<name>A0ABT2YPF5_9GAMM</name>
<dbReference type="EMBL" id="JAOVZB010000001">
    <property type="protein sequence ID" value="MCV2401760.1"/>
    <property type="molecule type" value="Genomic_DNA"/>
</dbReference>
<gene>
    <name evidence="2" type="ORF">OFY17_02570</name>
</gene>
<dbReference type="InterPro" id="IPR035965">
    <property type="entry name" value="PAS-like_dom_sf"/>
</dbReference>
<evidence type="ECO:0000259" key="1">
    <source>
        <dbReference type="SMART" id="SM00091"/>
    </source>
</evidence>
<dbReference type="SMART" id="SM00091">
    <property type="entry name" value="PAS"/>
    <property type="match status" value="1"/>
</dbReference>
<dbReference type="CDD" id="cd00130">
    <property type="entry name" value="PAS"/>
    <property type="match status" value="1"/>
</dbReference>
<dbReference type="InterPro" id="IPR000014">
    <property type="entry name" value="PAS"/>
</dbReference>
<evidence type="ECO:0000313" key="2">
    <source>
        <dbReference type="EMBL" id="MCV2401760.1"/>
    </source>
</evidence>
<dbReference type="RefSeq" id="WP_263529133.1">
    <property type="nucleotide sequence ID" value="NZ_JAOVZB010000001.1"/>
</dbReference>
<comment type="caution">
    <text evidence="2">The sequence shown here is derived from an EMBL/GenBank/DDBJ whole genome shotgun (WGS) entry which is preliminary data.</text>
</comment>
<dbReference type="Gene3D" id="3.30.450.20">
    <property type="entry name" value="PAS domain"/>
    <property type="match status" value="1"/>
</dbReference>
<feature type="domain" description="PAS" evidence="1">
    <location>
        <begin position="11"/>
        <end position="77"/>
    </location>
</feature>
<dbReference type="Proteomes" id="UP001209713">
    <property type="component" value="Unassembled WGS sequence"/>
</dbReference>
<proteinExistence type="predicted"/>
<accession>A0ABT2YPF5</accession>
<dbReference type="SUPFAM" id="SSF55785">
    <property type="entry name" value="PYP-like sensor domain (PAS domain)"/>
    <property type="match status" value="1"/>
</dbReference>
<keyword evidence="3" id="KW-1185">Reference proteome</keyword>
<sequence length="160" mass="18189">MSESDGFEDFHWMFDMLHHIDVGLVVLNANYEVHLWNSFMENHSGISSSIAKGQALLSLFPDIDPNWFNQKLDNVLKLKTPIFVSWEQHPNTFPFKSYRPITGIADKMYQNVMIRPVSSPDGTIKQLCLVVYDVTDIAVNKMALSTANSRLQRLASAISK</sequence>
<organism evidence="2 3">
    <name type="scientific">Marinomonas sargassi</name>
    <dbReference type="NCBI Taxonomy" id="2984494"/>
    <lineage>
        <taxon>Bacteria</taxon>
        <taxon>Pseudomonadati</taxon>
        <taxon>Pseudomonadota</taxon>
        <taxon>Gammaproteobacteria</taxon>
        <taxon>Oceanospirillales</taxon>
        <taxon>Oceanospirillaceae</taxon>
        <taxon>Marinomonas</taxon>
    </lineage>
</organism>
<evidence type="ECO:0000313" key="3">
    <source>
        <dbReference type="Proteomes" id="UP001209713"/>
    </source>
</evidence>